<reference evidence="8" key="1">
    <citation type="journal article" date="2019" name="Int. J. Syst. Evol. Microbiol.">
        <title>The Global Catalogue of Microorganisms (GCM) 10K type strain sequencing project: providing services to taxonomists for standard genome sequencing and annotation.</title>
        <authorList>
            <consortium name="The Broad Institute Genomics Platform"/>
            <consortium name="The Broad Institute Genome Sequencing Center for Infectious Disease"/>
            <person name="Wu L."/>
            <person name="Ma J."/>
        </authorList>
    </citation>
    <scope>NUCLEOTIDE SEQUENCE [LARGE SCALE GENOMIC DNA]</scope>
    <source>
        <strain evidence="8">JCM 14309</strain>
    </source>
</reference>
<dbReference type="RefSeq" id="WP_311024776.1">
    <property type="nucleotide sequence ID" value="NZ_BAAAVT010000012.1"/>
</dbReference>
<evidence type="ECO:0000259" key="6">
    <source>
        <dbReference type="PROSITE" id="PS50991"/>
    </source>
</evidence>
<gene>
    <name evidence="7" type="ORF">GCM10010529_20930</name>
</gene>
<dbReference type="InterPro" id="IPR043594">
    <property type="entry name" value="HMGL"/>
</dbReference>
<dbReference type="InterPro" id="IPR000891">
    <property type="entry name" value="PYR_CT"/>
</dbReference>
<evidence type="ECO:0000256" key="3">
    <source>
        <dbReference type="ARBA" id="ARBA00022723"/>
    </source>
</evidence>
<dbReference type="PROSITE" id="PS00815">
    <property type="entry name" value="AIPM_HOMOCIT_SYNTH_1"/>
    <property type="match status" value="1"/>
</dbReference>
<comment type="similarity">
    <text evidence="1">Belongs to the HMG-CoA lyase family.</text>
</comment>
<dbReference type="PROSITE" id="PS50991">
    <property type="entry name" value="PYR_CT"/>
    <property type="match status" value="1"/>
</dbReference>
<dbReference type="EMBL" id="BAAAVT010000012">
    <property type="protein sequence ID" value="GAA3068052.1"/>
    <property type="molecule type" value="Genomic_DNA"/>
</dbReference>
<dbReference type="PANTHER" id="PTHR42738:SF7">
    <property type="entry name" value="HYDROXYMETHYLGLUTARYL-COA LYASE"/>
    <property type="match status" value="1"/>
</dbReference>
<keyword evidence="8" id="KW-1185">Reference proteome</keyword>
<evidence type="ECO:0000256" key="1">
    <source>
        <dbReference type="ARBA" id="ARBA00009405"/>
    </source>
</evidence>
<feature type="domain" description="Pyruvate carboxyltransferase" evidence="6">
    <location>
        <begin position="21"/>
        <end position="291"/>
    </location>
</feature>
<comment type="caution">
    <text evidence="7">The sequence shown here is derived from an EMBL/GenBank/DDBJ whole genome shotgun (WGS) entry which is preliminary data.</text>
</comment>
<keyword evidence="2 5" id="KW-0808">Transferase</keyword>
<dbReference type="SUPFAM" id="SSF51569">
    <property type="entry name" value="Aldolase"/>
    <property type="match status" value="1"/>
</dbReference>
<protein>
    <submittedName>
        <fullName evidence="7">Hydroxymethylglutaryl-CoA lyase</fullName>
    </submittedName>
</protein>
<dbReference type="Pfam" id="PF00682">
    <property type="entry name" value="HMGL-like"/>
    <property type="match status" value="1"/>
</dbReference>
<evidence type="ECO:0000256" key="5">
    <source>
        <dbReference type="RuleBase" id="RU003523"/>
    </source>
</evidence>
<dbReference type="InterPro" id="IPR013785">
    <property type="entry name" value="Aldolase_TIM"/>
</dbReference>
<keyword evidence="4 7" id="KW-0456">Lyase</keyword>
<dbReference type="InterPro" id="IPR002034">
    <property type="entry name" value="AIPM/Hcit_synth_CS"/>
</dbReference>
<proteinExistence type="inferred from homology"/>
<dbReference type="Gene3D" id="3.20.20.70">
    <property type="entry name" value="Aldolase class I"/>
    <property type="match status" value="1"/>
</dbReference>
<evidence type="ECO:0000256" key="4">
    <source>
        <dbReference type="ARBA" id="ARBA00023239"/>
    </source>
</evidence>
<dbReference type="GO" id="GO:0016829">
    <property type="term" value="F:lyase activity"/>
    <property type="evidence" value="ECO:0007669"/>
    <property type="project" value="UniProtKB-KW"/>
</dbReference>
<name>A0ABP6LYW9_9MICC</name>
<evidence type="ECO:0000256" key="2">
    <source>
        <dbReference type="ARBA" id="ARBA00022679"/>
    </source>
</evidence>
<organism evidence="7 8">
    <name type="scientific">Nesterenkonia aethiopica</name>
    <dbReference type="NCBI Taxonomy" id="269144"/>
    <lineage>
        <taxon>Bacteria</taxon>
        <taxon>Bacillati</taxon>
        <taxon>Actinomycetota</taxon>
        <taxon>Actinomycetes</taxon>
        <taxon>Micrococcales</taxon>
        <taxon>Micrococcaceae</taxon>
        <taxon>Nesterenkonia</taxon>
    </lineage>
</organism>
<accession>A0ABP6LYW9</accession>
<evidence type="ECO:0000313" key="8">
    <source>
        <dbReference type="Proteomes" id="UP001500236"/>
    </source>
</evidence>
<dbReference type="Proteomes" id="UP001500236">
    <property type="component" value="Unassembled WGS sequence"/>
</dbReference>
<comment type="similarity">
    <text evidence="5">Belongs to the alpha-IPM synthase/homocitrate synthase family.</text>
</comment>
<dbReference type="PANTHER" id="PTHR42738">
    <property type="entry name" value="HYDROXYMETHYLGLUTARYL-COA LYASE"/>
    <property type="match status" value="1"/>
</dbReference>
<evidence type="ECO:0000313" key="7">
    <source>
        <dbReference type="EMBL" id="GAA3068052.1"/>
    </source>
</evidence>
<sequence>MNSDSRPVPSLSDVWKLPARARVVEVGLRDGLQAVERPLPLGAKVEIVHRLIDAGVTEIEVASFAHPKILPQLADAEELLRRVPRVDGVTYRGLVPNLRGMRRAADCDLDEVAVVVPADDGMALKNQNRSTSELLTETREIGRLAADAGQRLIVAVACAFFAPSRGTVPSAERIAVVEGALEAGADAVYLATTTGQEHPAEVHDGVAEVRRRFPELSCGVHLHNRNGFAPANALAALTAGADWLEASFSGLGGDMWFPGDPTVLGNMATEDLLHLLGGLGIETGIDFEKHRRLAAEVTDLTGFPVTSFVARGGSRDDLAAATWPDTHPGRADGDAGR</sequence>
<keyword evidence="3" id="KW-0479">Metal-binding</keyword>